<accession>A0A6N9V4J9</accession>
<feature type="region of interest" description="Disordered" evidence="1">
    <location>
        <begin position="1"/>
        <end position="57"/>
    </location>
</feature>
<reference evidence="2 3" key="1">
    <citation type="submission" date="2020-01" db="EMBL/GenBank/DDBJ databases">
        <title>Insect and environment-associated Actinomycetes.</title>
        <authorList>
            <person name="Currrie C."/>
            <person name="Chevrette M."/>
            <person name="Carlson C."/>
            <person name="Stubbendieck R."/>
            <person name="Wendt-Pienkowski E."/>
        </authorList>
    </citation>
    <scope>NUCLEOTIDE SEQUENCE [LARGE SCALE GENOMIC DNA]</scope>
    <source>
        <strain evidence="2 3">SID14438</strain>
    </source>
</reference>
<evidence type="ECO:0000313" key="2">
    <source>
        <dbReference type="EMBL" id="NEB65989.1"/>
    </source>
</evidence>
<gene>
    <name evidence="2" type="ORF">G3I39_02730</name>
</gene>
<dbReference type="AlphaFoldDB" id="A0A6N9V4J9"/>
<evidence type="ECO:0000256" key="1">
    <source>
        <dbReference type="SAM" id="MobiDB-lite"/>
    </source>
</evidence>
<sequence>MTDALPWRDGQPPEPSSVDHARQDLNAARDTAKKNGATSKKPKRRTTAVLRRDGRFG</sequence>
<name>A0A6N9V4J9_STRMI</name>
<organism evidence="2 3">
    <name type="scientific">Streptomyces microflavus</name>
    <name type="common">Streptomyces lipmanii</name>
    <dbReference type="NCBI Taxonomy" id="1919"/>
    <lineage>
        <taxon>Bacteria</taxon>
        <taxon>Bacillati</taxon>
        <taxon>Actinomycetota</taxon>
        <taxon>Actinomycetes</taxon>
        <taxon>Kitasatosporales</taxon>
        <taxon>Streptomycetaceae</taxon>
        <taxon>Streptomyces</taxon>
    </lineage>
</organism>
<comment type="caution">
    <text evidence="2">The sequence shown here is derived from an EMBL/GenBank/DDBJ whole genome shotgun (WGS) entry which is preliminary data.</text>
</comment>
<dbReference type="Proteomes" id="UP000471648">
    <property type="component" value="Unassembled WGS sequence"/>
</dbReference>
<evidence type="ECO:0000313" key="3">
    <source>
        <dbReference type="Proteomes" id="UP000471648"/>
    </source>
</evidence>
<dbReference type="EMBL" id="JAAGME010000149">
    <property type="protein sequence ID" value="NEB65989.1"/>
    <property type="molecule type" value="Genomic_DNA"/>
</dbReference>
<protein>
    <submittedName>
        <fullName evidence="2">Uncharacterized protein</fullName>
    </submittedName>
</protein>
<dbReference type="RefSeq" id="WP_164356064.1">
    <property type="nucleotide sequence ID" value="NZ_CP109550.1"/>
</dbReference>
<proteinExistence type="predicted"/>